<dbReference type="InParanoid" id="A0A2P6NH04"/>
<sequence length="127" mass="15113">MLIALQRLWQLEHQRWPRTYCCMSFGRSYSKNNPPRNYKAIQRRAGEPDKFHCNLRSVRLYLPTTNAVQQHCQRVELYQRFEHTMIPVIVEVLSNLKMAVNKSQFDMYQPGRMCSWKPGTLYASKNS</sequence>
<accession>A0A2P6NH04</accession>
<proteinExistence type="predicted"/>
<name>A0A2P6NH04_9EUKA</name>
<dbReference type="AlphaFoldDB" id="A0A2P6NH04"/>
<gene>
    <name evidence="1" type="ORF">PROFUN_09450</name>
</gene>
<organism evidence="1 2">
    <name type="scientific">Planoprotostelium fungivorum</name>
    <dbReference type="NCBI Taxonomy" id="1890364"/>
    <lineage>
        <taxon>Eukaryota</taxon>
        <taxon>Amoebozoa</taxon>
        <taxon>Evosea</taxon>
        <taxon>Variosea</taxon>
        <taxon>Cavosteliida</taxon>
        <taxon>Cavosteliaceae</taxon>
        <taxon>Planoprotostelium</taxon>
    </lineage>
</organism>
<evidence type="ECO:0000313" key="2">
    <source>
        <dbReference type="Proteomes" id="UP000241769"/>
    </source>
</evidence>
<protein>
    <submittedName>
        <fullName evidence="1">Uncharacterized protein</fullName>
    </submittedName>
</protein>
<reference evidence="1 2" key="1">
    <citation type="journal article" date="2018" name="Genome Biol. Evol.">
        <title>Multiple Roots of Fruiting Body Formation in Amoebozoa.</title>
        <authorList>
            <person name="Hillmann F."/>
            <person name="Forbes G."/>
            <person name="Novohradska S."/>
            <person name="Ferling I."/>
            <person name="Riege K."/>
            <person name="Groth M."/>
            <person name="Westermann M."/>
            <person name="Marz M."/>
            <person name="Spaller T."/>
            <person name="Winckler T."/>
            <person name="Schaap P."/>
            <person name="Glockner G."/>
        </authorList>
    </citation>
    <scope>NUCLEOTIDE SEQUENCE [LARGE SCALE GENOMIC DNA]</scope>
    <source>
        <strain evidence="1 2">Jena</strain>
    </source>
</reference>
<comment type="caution">
    <text evidence="1">The sequence shown here is derived from an EMBL/GenBank/DDBJ whole genome shotgun (WGS) entry which is preliminary data.</text>
</comment>
<dbReference type="EMBL" id="MDYQ01000086">
    <property type="protein sequence ID" value="PRP83238.1"/>
    <property type="molecule type" value="Genomic_DNA"/>
</dbReference>
<keyword evidence="2" id="KW-1185">Reference proteome</keyword>
<dbReference type="Proteomes" id="UP000241769">
    <property type="component" value="Unassembled WGS sequence"/>
</dbReference>
<evidence type="ECO:0000313" key="1">
    <source>
        <dbReference type="EMBL" id="PRP83238.1"/>
    </source>
</evidence>